<organism evidence="2 3">
    <name type="scientific">Colletotrichum phormii</name>
    <dbReference type="NCBI Taxonomy" id="359342"/>
    <lineage>
        <taxon>Eukaryota</taxon>
        <taxon>Fungi</taxon>
        <taxon>Dikarya</taxon>
        <taxon>Ascomycota</taxon>
        <taxon>Pezizomycotina</taxon>
        <taxon>Sordariomycetes</taxon>
        <taxon>Hypocreomycetidae</taxon>
        <taxon>Glomerellales</taxon>
        <taxon>Glomerellaceae</taxon>
        <taxon>Colletotrichum</taxon>
        <taxon>Colletotrichum acutatum species complex</taxon>
    </lineage>
</organism>
<dbReference type="Proteomes" id="UP001243989">
    <property type="component" value="Unassembled WGS sequence"/>
</dbReference>
<comment type="caution">
    <text evidence="2">The sequence shown here is derived from an EMBL/GenBank/DDBJ whole genome shotgun (WGS) entry which is preliminary data.</text>
</comment>
<evidence type="ECO:0000313" key="3">
    <source>
        <dbReference type="Proteomes" id="UP001243989"/>
    </source>
</evidence>
<evidence type="ECO:0000313" key="2">
    <source>
        <dbReference type="EMBL" id="KAK1635346.1"/>
    </source>
</evidence>
<feature type="region of interest" description="Disordered" evidence="1">
    <location>
        <begin position="257"/>
        <end position="282"/>
    </location>
</feature>
<feature type="compositionally biased region" description="Low complexity" evidence="1">
    <location>
        <begin position="98"/>
        <end position="109"/>
    </location>
</feature>
<dbReference type="Gene3D" id="1.10.1280.10">
    <property type="entry name" value="Di-copper center containing domain from catechol oxidase"/>
    <property type="match status" value="2"/>
</dbReference>
<dbReference type="SUPFAM" id="SSF48056">
    <property type="entry name" value="Di-copper centre-containing domain"/>
    <property type="match status" value="1"/>
</dbReference>
<dbReference type="AlphaFoldDB" id="A0AAI9ZPA2"/>
<dbReference type="RefSeq" id="XP_060443953.1">
    <property type="nucleotide sequence ID" value="XM_060595323.1"/>
</dbReference>
<dbReference type="EMBL" id="JAHMHQ010000013">
    <property type="protein sequence ID" value="KAK1635346.1"/>
    <property type="molecule type" value="Genomic_DNA"/>
</dbReference>
<protein>
    <submittedName>
        <fullName evidence="2">Uncharacterized protein</fullName>
    </submittedName>
</protein>
<sequence length="282" mass="30717">MLNDNITTWLNKSSFRNSDGKKVHAGVKDKFDHCLDAPNYTVFSNMTSAQQWNDDGLQETGFKSVTPLESPHNLIHLATSYSGAGRRNTIRSTRSRSSRATPAPTPSTTRARRPGVAGGTWLTLDSPLDPFRNPHGADKAMTSRDVVNIAELGYAYDFPDPPARVGEPHGPSPVLTVSGINRAAIAIGGSFVVSAWATLKSGEKVLVGTEAVLSRWHVSGCKNCQNHLEVRTHIPVEGWTKKDTDKMEFEIGLHTRNLSGVPRDGPGEGIQKPRFGLETDHL</sequence>
<keyword evidence="3" id="KW-1185">Reference proteome</keyword>
<reference evidence="2" key="1">
    <citation type="submission" date="2021-06" db="EMBL/GenBank/DDBJ databases">
        <title>Comparative genomics, transcriptomics and evolutionary studies reveal genomic signatures of adaptation to plant cell wall in hemibiotrophic fungi.</title>
        <authorList>
            <consortium name="DOE Joint Genome Institute"/>
            <person name="Baroncelli R."/>
            <person name="Diaz J.F."/>
            <person name="Benocci T."/>
            <person name="Peng M."/>
            <person name="Battaglia E."/>
            <person name="Haridas S."/>
            <person name="Andreopoulos W."/>
            <person name="Labutti K."/>
            <person name="Pangilinan J."/>
            <person name="Floch G.L."/>
            <person name="Makela M.R."/>
            <person name="Henrissat B."/>
            <person name="Grigoriev I.V."/>
            <person name="Crouch J.A."/>
            <person name="De Vries R.P."/>
            <person name="Sukno S.A."/>
            <person name="Thon M.R."/>
        </authorList>
    </citation>
    <scope>NUCLEOTIDE SEQUENCE</scope>
    <source>
        <strain evidence="2">CBS 102054</strain>
    </source>
</reference>
<proteinExistence type="predicted"/>
<dbReference type="InterPro" id="IPR008922">
    <property type="entry name" value="Di-copper_centre_dom_sf"/>
</dbReference>
<accession>A0AAI9ZPA2</accession>
<evidence type="ECO:0000256" key="1">
    <source>
        <dbReference type="SAM" id="MobiDB-lite"/>
    </source>
</evidence>
<gene>
    <name evidence="2" type="ORF">BDP81DRAFT_492099</name>
</gene>
<feature type="region of interest" description="Disordered" evidence="1">
    <location>
        <begin position="82"/>
        <end position="119"/>
    </location>
</feature>
<name>A0AAI9ZPA2_9PEZI</name>
<dbReference type="GeneID" id="85480185"/>